<dbReference type="Pfam" id="PF24529">
    <property type="entry name" value="CFAP47"/>
    <property type="match status" value="1"/>
</dbReference>
<dbReference type="PROSITE" id="PS51842">
    <property type="entry name" value="IF_ROD_2"/>
    <property type="match status" value="1"/>
</dbReference>
<sequence length="3240" mass="361139">MVRKAKSDITLKDAKMKLEEINDALQKAKQDMARQLREYQELMNVKLALDIEIATYRKLLEGEESSFEIPAPTFLPWGTAKCLSTTTELGKNIEEMMDNVLGVRVSPPLIHFMDVLVGKNYQATLTVQNISGGVKTIKIEGPQDAQFTLTVNNPDKPVAPGLQVKAVVEYRPKEKEDIREKIRILVDADVIDVTVLGISTSALRFTPSCYLEIDPEVNFGSVIANGKVIYKEIGIMNHGSSPGSFKIKYGGSLPITITPSSGIVESKSQQLIRVELCADKPRIVDLLAKVKLQDRDEIHLSIKGNIIKQNLELLDMYGKPLKCIQFTATYFGTSQIHQAVLYNNSPEELSWVSLLDDNSLGVEMSARFPVNTDAILLNTDYMRRDEHVGSLISCLPNQGVLLPFSKTTLNICFSPKQFTEDIKSDMLPPQQDYALFLRFEPGGSSFLQSQTDFNTGNNEKKKHEELAITGSAFPVALTFNPGTVYNFKECFIGEQIDILCSLKNESPFLPVVFSFHKISHFHISPANAKIQPGKSLDVMISFIPHQVGTFKVKQVVDILGPTSEDNLPALKTKAFHQKRLTFLAICKPVTKKIVMKINPGITPVVSNATVQFVQAVDNEGTFAGSARVATLNAAKTQIHDHQSKSRTDQGTLVAFPNDRAASLRPSDPQTQYRTIFTKVERYNYVDPDYAYTEFEEIVKKAHKTYYDKYIKNRRKQRLERERARKFEEVNNPVDIGITPAEGLHPPKISIKECINEPKKQKTATTIDGDLLTISKLADGEARALTKEITGGFNAIPCTAAEKQDCSLTLTPQQLHQVMIGPSAIDFGEVCIGSLSVKEMSIINSLPKNIWVQVEIDCEELQQTSPLSYVMPPMSKTEIPVAFETSSFGKFKKSITYTVNNKHTGYVLITAKAVSVALELSSHELVLRPNHDFLVESGFRSSIRLYNRRNHLAEFSWKPIISEKGIAFSIRPARGIVEAHKDLECEVVWHPGFNSPDVGEFNLCVQQGNTLKLKCIAELGSTSVQFTEQRVLFHHAPLGLTTCKIAIIQNTGVNHAYFQVVDMNPLPGMTITPSYGVVPVGGHVTLQIFFTPDAVMKFDTRVEISVRNTRPLELRIGGSVVPPEVDISVSSFLFPGVYADSTQVIPFMLQNKGLAPAKVEFDLSKYDDFSMTFKDESVVDVDPLYPRVYVVDLEEKESFQCALNFNPKEVAAYDFQLPININFMGRLSHSDSSLPVTPTNSEKHIVVPRPQMVNVTTPACRVNATVLQHLIRFSRNRFEFELKSGVLDLGITDQALCSEKLELTNISKQVVNWKLNLDQAGGVIENGIFKFSKRSGVLQPGEMTCITVSFCPSGPGNFVFEIHVILNDNPDNHFIPLYLVGNVTTPKLVFDPPFVLMTPVPLDTEAQATVDIIPMDFFRQSEITVKCPQIEFENGEQENLFSLHFPNGQTISNSGDKSERIVLQIIFKSSRPASCLVELLFSDEYNNQFSLHVAAIAENCILTVYPHLAYHRTDEQVILKSGHNGKNGKCSGEAVLRPCYIPGTPSLSTSSSSLGAVTSSTYEASLLEDDSFPENEKTQYQRTKDTFELSFFPEEDSEEGFFFQKVLTAVQMWFSLFGWASGCNPISIPNSLWSGVCKIQLSKSERKVMKTINLGKQTKTIYDMLFYLSGQMLPGISASQSLPSDPTERVLQLHWQHATLLTFLKNQGAFLPHIKPEFLLEPLDYERWMQVQIQLKDLQNPGNTSNADNNFLQINSNAFLSVSKRAWTDVLLQIYKVLILARVSLRKSKTDHITEFIPKMSSEPLSSNIYSTSERILLTWLNVNYEKMRKVAWKDCQKGDVPATRWIMNFDKDLLDGLVLSAQVAAYCPYLISTHFTCMYTNPESPEECLHNCLILVNALRAINLKIDIQATDICDPNPILLLMLCVYLHEKLPLYVPKNTIEFNGVLHETVSRQVCVKNPSSKPLVYNAKIIGKGSADFSLPKGKTITIAPKSQTSITVEYKSRFLHPNEATLFLVSSPGSGAGGSTLAFQLQSKVTSIVPTGVYKEEAPCYELKKICVLVQSPYKTQGKFRVILVESTSYLSSLDQLQEVSQIKQKYAHSTDFNEHCLSNVICEKNNEDGEFSQEFEPSFLRHFFCSANLLFLEENETASLQIIFLPFSLGNRCCTIIFSNEQIGDFVYMIEGTGIPPLPSSLLPVDSENILRISHATPGFTSGQKKMYLKCNEGNVLEETLQIPLVNKAREKALAIAAQMQMTSLEYERRKITGTLEGSTVRAAVAALGLNNIKMKLIDYDVEISMPEHFEIPKNISIPVSAKMQLADTSVPLDKEQDGTNRVLLAMRFVPEKPGRYPCQILLRSAHDVRVYMIECVVNPSSTEIELEFITPACEAVIQDIPVSNMTEQDWKIKAVLEGDSFYGPPYLFIPAGETAQYSLMFKPVSRCMCLGRLILQNETDGTEHIFGLKGIGQEPLAVDHIVIDCQVRQITQKVLMVPNYTNNKLTFKVTSDIPIVGGPQTITVNPGTSTPYTVNVSPWKRGLFQGIISFINEEKEQQFQQDSPPQKTDNRDTSISSSDKSSSTHVENIGKKSPYKVWFSVEIKSHPAPPERTIIVTCPVLETVGIDIPITNPMSCILSMDVLLTGSDLTGEKSFILQSRETFPYMAKYSPTRQGTTYGSVIFQSEVCGEFWYELKLKSEKPLPKTLAPLPCELGKWARLIIPLHNPTEETLELDVVNSNPEHFLVEVDPTMPVLVPPHTTSEVTAKFCPSALGKGNHRASITFKNSQVEEWMFHVSGIGLIPQPMESASISARVGGLSSITIPFRNPTDEHVLIDVILTDQEQTMHRLSASILRHSISKQSAFCLPLKQTQGIPLAPKEKFDIVVLFAPDIMKLCEALVVVHMVKANGDIWAQDNFEESKAELKSITRTENGEISGIRWIYPVHGIPEAKPLKSSPAVVCCQARSRTEERVEVLLTGVVPGQTAMPETACGIKQGESTNQVQEEVQVSNGFSTTEEFLYEITYESEELKSQLEPSVAIELVRKERDAPSGIVTLTFNIIFAPNKAVRHSVTLVVKCATGGIWKFPIQLIATEPNVDDVIEIEAIGLNKESVVGFRLTSQTRYPEPFSAYFLPGSDKEFSVSPQTGELLPLGTAGTLMTVGFKPTMYSKKHKATLVVQISTMQWTYEIKGRDPKTSPPKNVSPKICSVGIKQPVYVQQHNYIRENRKIATTAVSSPIKGTPLVLRTK</sequence>
<protein>
    <submittedName>
        <fullName evidence="13">Cilia- and flagella-associated 47</fullName>
    </submittedName>
</protein>
<comment type="similarity">
    <text evidence="8">Belongs to the intermediate filament family.</text>
</comment>
<evidence type="ECO:0000256" key="4">
    <source>
        <dbReference type="ARBA" id="ARBA00022754"/>
    </source>
</evidence>
<feature type="domain" description="IF rod" evidence="12">
    <location>
        <begin position="1"/>
        <end position="67"/>
    </location>
</feature>
<dbReference type="Pfam" id="PF22544">
    <property type="entry name" value="HYDIN_VesB_CFA65-like_Ig"/>
    <property type="match status" value="2"/>
</dbReference>
<dbReference type="PANTHER" id="PTHR45912:SF3">
    <property type="entry name" value="CILIA- AND FLAGELLA-ASSOCIATED PROTEIN 47"/>
    <property type="match status" value="1"/>
</dbReference>
<keyword evidence="5 9" id="KW-0175">Coiled coil</keyword>
<evidence type="ECO:0000256" key="2">
    <source>
        <dbReference type="ARBA" id="ARBA00004496"/>
    </source>
</evidence>
<dbReference type="InterPro" id="IPR053879">
    <property type="entry name" value="HYDIN_VesB_CFA65-like_Ig"/>
</dbReference>
<feature type="compositionally biased region" description="Polar residues" evidence="10">
    <location>
        <begin position="2551"/>
        <end position="2560"/>
    </location>
</feature>
<dbReference type="Pfam" id="PF00038">
    <property type="entry name" value="Filament"/>
    <property type="match status" value="1"/>
</dbReference>
<evidence type="ECO:0000256" key="10">
    <source>
        <dbReference type="SAM" id="MobiDB-lite"/>
    </source>
</evidence>
<dbReference type="Pfam" id="PF26579">
    <property type="entry name" value="Ig_CFAP47"/>
    <property type="match status" value="1"/>
</dbReference>
<evidence type="ECO:0000256" key="5">
    <source>
        <dbReference type="ARBA" id="ARBA00023054"/>
    </source>
</evidence>
<dbReference type="SUPFAM" id="SSF64593">
    <property type="entry name" value="Intermediate filament protein, coiled coil region"/>
    <property type="match status" value="1"/>
</dbReference>
<dbReference type="Gene3D" id="2.60.40.10">
    <property type="entry name" value="Immunoglobulins"/>
    <property type="match status" value="6"/>
</dbReference>
<feature type="coiled-coil region" evidence="9">
    <location>
        <begin position="11"/>
        <end position="45"/>
    </location>
</feature>
<dbReference type="InterPro" id="IPR058952">
    <property type="entry name" value="Ig_CFAP47"/>
</dbReference>
<dbReference type="GO" id="GO:0005929">
    <property type="term" value="C:cilium"/>
    <property type="evidence" value="ECO:0007669"/>
    <property type="project" value="TreeGrafter"/>
</dbReference>
<organism evidence="13 14">
    <name type="scientific">Pelobates cultripes</name>
    <name type="common">Western spadefoot toad</name>
    <dbReference type="NCBI Taxonomy" id="61616"/>
    <lineage>
        <taxon>Eukaryota</taxon>
        <taxon>Metazoa</taxon>
        <taxon>Chordata</taxon>
        <taxon>Craniata</taxon>
        <taxon>Vertebrata</taxon>
        <taxon>Euteleostomi</taxon>
        <taxon>Amphibia</taxon>
        <taxon>Batrachia</taxon>
        <taxon>Anura</taxon>
        <taxon>Pelobatoidea</taxon>
        <taxon>Pelobatidae</taxon>
        <taxon>Pelobates</taxon>
    </lineage>
</organism>
<evidence type="ECO:0000256" key="1">
    <source>
        <dbReference type="ARBA" id="ARBA00004138"/>
    </source>
</evidence>
<evidence type="ECO:0000256" key="7">
    <source>
        <dbReference type="ARBA" id="ARBA00023273"/>
    </source>
</evidence>
<feature type="region of interest" description="Disordered" evidence="10">
    <location>
        <begin position="2548"/>
        <end position="2581"/>
    </location>
</feature>
<keyword evidence="4 8" id="KW-0403">Intermediate filament</keyword>
<dbReference type="EMBL" id="OW240912">
    <property type="protein sequence ID" value="CAH2223147.1"/>
    <property type="molecule type" value="Genomic_DNA"/>
</dbReference>
<keyword evidence="3" id="KW-0963">Cytoplasm</keyword>
<dbReference type="PROSITE" id="PS00226">
    <property type="entry name" value="IF_ROD_1"/>
    <property type="match status" value="1"/>
</dbReference>
<evidence type="ECO:0000259" key="12">
    <source>
        <dbReference type="PROSITE" id="PS51842"/>
    </source>
</evidence>
<dbReference type="InterPro" id="IPR056343">
    <property type="entry name" value="CFAP47_dom"/>
</dbReference>
<feature type="domain" description="Calponin-homology (CH)" evidence="11">
    <location>
        <begin position="1810"/>
        <end position="1933"/>
    </location>
</feature>
<dbReference type="GO" id="GO:0005882">
    <property type="term" value="C:intermediate filament"/>
    <property type="evidence" value="ECO:0007669"/>
    <property type="project" value="UniProtKB-KW"/>
</dbReference>
<dbReference type="Proteomes" id="UP001295444">
    <property type="component" value="Chromosome 01"/>
</dbReference>
<evidence type="ECO:0000313" key="13">
    <source>
        <dbReference type="EMBL" id="CAH2223147.1"/>
    </source>
</evidence>
<evidence type="ECO:0000256" key="8">
    <source>
        <dbReference type="RuleBase" id="RU000685"/>
    </source>
</evidence>
<evidence type="ECO:0000313" key="14">
    <source>
        <dbReference type="Proteomes" id="UP001295444"/>
    </source>
</evidence>
<dbReference type="InterPro" id="IPR018039">
    <property type="entry name" value="IF_conserved"/>
</dbReference>
<dbReference type="SUPFAM" id="SSF47576">
    <property type="entry name" value="Calponin-homology domain, CH-domain"/>
    <property type="match status" value="1"/>
</dbReference>
<gene>
    <name evidence="13" type="ORF">PECUL_23A018342</name>
</gene>
<keyword evidence="14" id="KW-1185">Reference proteome</keyword>
<dbReference type="InterPro" id="IPR039008">
    <property type="entry name" value="IF_rod_dom"/>
</dbReference>
<keyword evidence="13" id="KW-0282">Flagellum</keyword>
<dbReference type="Pfam" id="PF24771">
    <property type="entry name" value="Ig_CFAP74_1st"/>
    <property type="match status" value="1"/>
</dbReference>
<evidence type="ECO:0000259" key="11">
    <source>
        <dbReference type="PROSITE" id="PS50021"/>
    </source>
</evidence>
<dbReference type="InterPro" id="IPR001715">
    <property type="entry name" value="CH_dom"/>
</dbReference>
<evidence type="ECO:0000256" key="6">
    <source>
        <dbReference type="ARBA" id="ARBA00023069"/>
    </source>
</evidence>
<accession>A0AAD1R3E5</accession>
<evidence type="ECO:0000256" key="9">
    <source>
        <dbReference type="SAM" id="Coils"/>
    </source>
</evidence>
<dbReference type="GO" id="GO:0007288">
    <property type="term" value="P:sperm axoneme assembly"/>
    <property type="evidence" value="ECO:0007669"/>
    <property type="project" value="TreeGrafter"/>
</dbReference>
<comment type="subcellular location">
    <subcellularLocation>
        <location evidence="1">Cell projection</location>
        <location evidence="1">Cilium</location>
    </subcellularLocation>
    <subcellularLocation>
        <location evidence="2">Cytoplasm</location>
    </subcellularLocation>
</comment>
<dbReference type="PROSITE" id="PS50021">
    <property type="entry name" value="CH"/>
    <property type="match status" value="1"/>
</dbReference>
<dbReference type="InterPro" id="IPR013783">
    <property type="entry name" value="Ig-like_fold"/>
</dbReference>
<dbReference type="Gene3D" id="1.20.5.170">
    <property type="match status" value="1"/>
</dbReference>
<dbReference type="Gene3D" id="1.10.418.10">
    <property type="entry name" value="Calponin-like domain"/>
    <property type="match status" value="1"/>
</dbReference>
<reference evidence="13" key="1">
    <citation type="submission" date="2022-03" db="EMBL/GenBank/DDBJ databases">
        <authorList>
            <person name="Alioto T."/>
            <person name="Alioto T."/>
            <person name="Gomez Garrido J."/>
        </authorList>
    </citation>
    <scope>NUCLEOTIDE SEQUENCE</scope>
</reference>
<dbReference type="PANTHER" id="PTHR45912">
    <property type="entry name" value="CILIA- AND FLAGELLA-ASSOCIATED PROTEIN 47"/>
    <property type="match status" value="1"/>
</dbReference>
<evidence type="ECO:0000256" key="3">
    <source>
        <dbReference type="ARBA" id="ARBA00022490"/>
    </source>
</evidence>
<feature type="compositionally biased region" description="Low complexity" evidence="10">
    <location>
        <begin position="2567"/>
        <end position="2576"/>
    </location>
</feature>
<keyword evidence="7" id="KW-0966">Cell projection</keyword>
<dbReference type="InterPro" id="IPR036872">
    <property type="entry name" value="CH_dom_sf"/>
</dbReference>
<name>A0AAD1R3E5_PELCU</name>
<keyword evidence="6" id="KW-0969">Cilium</keyword>
<proteinExistence type="inferred from homology"/>